<name>A0A9Q4B1R9_SALAG</name>
<dbReference type="SUPFAM" id="SSF47406">
    <property type="entry name" value="SinR repressor dimerisation domain-like"/>
    <property type="match status" value="1"/>
</dbReference>
<keyword evidence="3" id="KW-1185">Reference proteome</keyword>
<dbReference type="GO" id="GO:0046983">
    <property type="term" value="F:protein dimerization activity"/>
    <property type="evidence" value="ECO:0007669"/>
    <property type="project" value="InterPro"/>
</dbReference>
<sequence>MAIDEKQLKDWEVLLNQAKDMGLTVEEVREFFVKKKALKTI</sequence>
<dbReference type="InterPro" id="IPR010981">
    <property type="entry name" value="SinR/SinI_dimer_dom"/>
</dbReference>
<dbReference type="EMBL" id="JABXYM010000001">
    <property type="protein sequence ID" value="MCR6096742.1"/>
    <property type="molecule type" value="Genomic_DNA"/>
</dbReference>
<dbReference type="AlphaFoldDB" id="A0A9Q4B1R9"/>
<comment type="caution">
    <text evidence="2">The sequence shown here is derived from an EMBL/GenBank/DDBJ whole genome shotgun (WGS) entry which is preliminary data.</text>
</comment>
<keyword evidence="2" id="KW-0238">DNA-binding</keyword>
<dbReference type="GO" id="GO:0006355">
    <property type="term" value="P:regulation of DNA-templated transcription"/>
    <property type="evidence" value="ECO:0007669"/>
    <property type="project" value="InterPro"/>
</dbReference>
<evidence type="ECO:0000313" key="2">
    <source>
        <dbReference type="EMBL" id="MCR6096742.1"/>
    </source>
</evidence>
<dbReference type="InterPro" id="IPR036281">
    <property type="entry name" value="SinR/SinI_dimer_dom_sf"/>
</dbReference>
<dbReference type="Pfam" id="PF08671">
    <property type="entry name" value="SinI"/>
    <property type="match status" value="1"/>
</dbReference>
<evidence type="ECO:0000313" key="3">
    <source>
        <dbReference type="Proteomes" id="UP001057753"/>
    </source>
</evidence>
<gene>
    <name evidence="2" type="primary">sinI</name>
    <name evidence="2" type="ORF">HXA33_09265</name>
</gene>
<dbReference type="RefSeq" id="WP_257821265.1">
    <property type="nucleotide sequence ID" value="NZ_JABXYM010000001.1"/>
</dbReference>
<feature type="domain" description="Sin" evidence="1">
    <location>
        <begin position="1"/>
        <end position="36"/>
    </location>
</feature>
<evidence type="ECO:0000259" key="1">
    <source>
        <dbReference type="PROSITE" id="PS51500"/>
    </source>
</evidence>
<protein>
    <submittedName>
        <fullName evidence="2">DNA-binding anti-repressor SinI</fullName>
    </submittedName>
</protein>
<reference evidence="2" key="1">
    <citation type="submission" date="2020-06" db="EMBL/GenBank/DDBJ databases">
        <title>Insight into the genomes of haloalkaliphilic bacilli from Kenyan soda lakes.</title>
        <authorList>
            <person name="Mwirichia R."/>
            <person name="Villamizar G.C."/>
            <person name="Poehlein A."/>
            <person name="Mugweru J."/>
            <person name="Kipnyargis A."/>
            <person name="Kiplimo D."/>
            <person name="Orwa P."/>
            <person name="Daniel R."/>
        </authorList>
    </citation>
    <scope>NUCLEOTIDE SEQUENCE</scope>
    <source>
        <strain evidence="2">B1096_S55</strain>
    </source>
</reference>
<dbReference type="GO" id="GO:0003677">
    <property type="term" value="F:DNA binding"/>
    <property type="evidence" value="ECO:0007669"/>
    <property type="project" value="UniProtKB-KW"/>
</dbReference>
<dbReference type="PROSITE" id="PS51500">
    <property type="entry name" value="SIN"/>
    <property type="match status" value="1"/>
</dbReference>
<accession>A0A9Q4B1R9</accession>
<proteinExistence type="predicted"/>
<organism evidence="2 3">
    <name type="scientific">Salipaludibacillus agaradhaerens</name>
    <name type="common">Bacillus agaradhaerens</name>
    <dbReference type="NCBI Taxonomy" id="76935"/>
    <lineage>
        <taxon>Bacteria</taxon>
        <taxon>Bacillati</taxon>
        <taxon>Bacillota</taxon>
        <taxon>Bacilli</taxon>
        <taxon>Bacillales</taxon>
        <taxon>Bacillaceae</taxon>
    </lineage>
</organism>
<dbReference type="Proteomes" id="UP001057753">
    <property type="component" value="Unassembled WGS sequence"/>
</dbReference>